<dbReference type="GO" id="GO:0003677">
    <property type="term" value="F:DNA binding"/>
    <property type="evidence" value="ECO:0007669"/>
    <property type="project" value="UniProtKB-KW"/>
</dbReference>
<keyword evidence="3" id="KW-1185">Reference proteome</keyword>
<dbReference type="PROSITE" id="PS50995">
    <property type="entry name" value="HTH_MARR_2"/>
    <property type="match status" value="1"/>
</dbReference>
<dbReference type="SUPFAM" id="SSF46785">
    <property type="entry name" value="Winged helix' DNA-binding domain"/>
    <property type="match status" value="1"/>
</dbReference>
<dbReference type="InterPro" id="IPR036388">
    <property type="entry name" value="WH-like_DNA-bd_sf"/>
</dbReference>
<dbReference type="PANTHER" id="PTHR33164">
    <property type="entry name" value="TRANSCRIPTIONAL REGULATOR, MARR FAMILY"/>
    <property type="match status" value="1"/>
</dbReference>
<evidence type="ECO:0000313" key="2">
    <source>
        <dbReference type="EMBL" id="NRN70416.1"/>
    </source>
</evidence>
<proteinExistence type="predicted"/>
<organism evidence="2 3">
    <name type="scientific">Kibdelosporangium persicum</name>
    <dbReference type="NCBI Taxonomy" id="2698649"/>
    <lineage>
        <taxon>Bacteria</taxon>
        <taxon>Bacillati</taxon>
        <taxon>Actinomycetota</taxon>
        <taxon>Actinomycetes</taxon>
        <taxon>Pseudonocardiales</taxon>
        <taxon>Pseudonocardiaceae</taxon>
        <taxon>Kibdelosporangium</taxon>
    </lineage>
</organism>
<dbReference type="SMART" id="SM00347">
    <property type="entry name" value="HTH_MARR"/>
    <property type="match status" value="1"/>
</dbReference>
<sequence>MLSAPDETDSASAVLRAMVSIADSTVGHLIDDLTLTQFRALRIITEHTPITMSRVADQLALNPSSVTRACERLTTLDLVQRARNPLNKREILLAPTGKGRQIVARVEHERRAVLAAVLQRLEPAVRAQAAVVFGQFAAAAATVPTSLSPGTTPLIA</sequence>
<keyword evidence="2" id="KW-0238">DNA-binding</keyword>
<dbReference type="Pfam" id="PF01047">
    <property type="entry name" value="MarR"/>
    <property type="match status" value="1"/>
</dbReference>
<dbReference type="Gene3D" id="1.10.10.10">
    <property type="entry name" value="Winged helix-like DNA-binding domain superfamily/Winged helix DNA-binding domain"/>
    <property type="match status" value="1"/>
</dbReference>
<feature type="domain" description="HTH marR-type" evidence="1">
    <location>
        <begin position="1"/>
        <end position="138"/>
    </location>
</feature>
<dbReference type="PANTHER" id="PTHR33164:SF94">
    <property type="entry name" value="TRANSCRIPTIONAL REGULATORY PROTEIN-RELATED"/>
    <property type="match status" value="1"/>
</dbReference>
<evidence type="ECO:0000313" key="3">
    <source>
        <dbReference type="Proteomes" id="UP000763557"/>
    </source>
</evidence>
<comment type="caution">
    <text evidence="2">The sequence shown here is derived from an EMBL/GenBank/DDBJ whole genome shotgun (WGS) entry which is preliminary data.</text>
</comment>
<dbReference type="InterPro" id="IPR036390">
    <property type="entry name" value="WH_DNA-bd_sf"/>
</dbReference>
<dbReference type="InterPro" id="IPR000835">
    <property type="entry name" value="HTH_MarR-typ"/>
</dbReference>
<evidence type="ECO:0000259" key="1">
    <source>
        <dbReference type="PROSITE" id="PS50995"/>
    </source>
</evidence>
<protein>
    <submittedName>
        <fullName evidence="2">DNA-binding transcriptional regulator, MarR family</fullName>
    </submittedName>
</protein>
<accession>A0ABX2FG83</accession>
<name>A0ABX2FG83_9PSEU</name>
<dbReference type="EMBL" id="JAAATY010000038">
    <property type="protein sequence ID" value="NRN70416.1"/>
    <property type="molecule type" value="Genomic_DNA"/>
</dbReference>
<dbReference type="Proteomes" id="UP000763557">
    <property type="component" value="Unassembled WGS sequence"/>
</dbReference>
<reference evidence="2 3" key="1">
    <citation type="submission" date="2020-01" db="EMBL/GenBank/DDBJ databases">
        <title>Kibdelosporangium persica a novel Actinomycetes from a hot desert in Iran.</title>
        <authorList>
            <person name="Safaei N."/>
            <person name="Zaburannyi N."/>
            <person name="Mueller R."/>
            <person name="Wink J."/>
        </authorList>
    </citation>
    <scope>NUCLEOTIDE SEQUENCE [LARGE SCALE GENOMIC DNA]</scope>
    <source>
        <strain evidence="2 3">4NS15</strain>
    </source>
</reference>
<gene>
    <name evidence="2" type="ORF">GC106_76810</name>
</gene>
<dbReference type="InterPro" id="IPR039422">
    <property type="entry name" value="MarR/SlyA-like"/>
</dbReference>